<dbReference type="InterPro" id="IPR036249">
    <property type="entry name" value="Thioredoxin-like_sf"/>
</dbReference>
<evidence type="ECO:0000313" key="1">
    <source>
        <dbReference type="EMBL" id="OHA47946.1"/>
    </source>
</evidence>
<accession>A0A1G2PHX9</accession>
<dbReference type="Proteomes" id="UP000177629">
    <property type="component" value="Unassembled WGS sequence"/>
</dbReference>
<gene>
    <name evidence="1" type="ORF">A2806_02635</name>
</gene>
<dbReference type="STRING" id="1802362.A2806_02635"/>
<dbReference type="PANTHER" id="PTHR34573">
    <property type="entry name" value="VKC DOMAIN-CONTAINING PROTEIN"/>
    <property type="match status" value="1"/>
</dbReference>
<evidence type="ECO:0008006" key="3">
    <source>
        <dbReference type="Google" id="ProtNLM"/>
    </source>
</evidence>
<organism evidence="1 2">
    <name type="scientific">Candidatus Terrybacteria bacterium RIFCSPHIGHO2_01_FULL_48_17</name>
    <dbReference type="NCBI Taxonomy" id="1802362"/>
    <lineage>
        <taxon>Bacteria</taxon>
        <taxon>Candidatus Terryibacteriota</taxon>
    </lineage>
</organism>
<dbReference type="AlphaFoldDB" id="A0A1G2PHX9"/>
<comment type="caution">
    <text evidence="1">The sequence shown here is derived from an EMBL/GenBank/DDBJ whole genome shotgun (WGS) entry which is preliminary data.</text>
</comment>
<proteinExistence type="predicted"/>
<dbReference type="Gene3D" id="3.40.30.10">
    <property type="entry name" value="Glutaredoxin"/>
    <property type="match status" value="1"/>
</dbReference>
<sequence length="138" mass="14924">MKNKNVLFFIAAALLFGVTVVAMFGSPRVLVARLFEGVSPPSDVAKTELASCLSEKGVIMYGAWWCPHCANQKEAFGDAFSEINSIECSSAGQRDRLPECVDAGIKGYPTWIFPDGTQLSGEQPLSELAQRAGCVFEE</sequence>
<dbReference type="SUPFAM" id="SSF52833">
    <property type="entry name" value="Thioredoxin-like"/>
    <property type="match status" value="1"/>
</dbReference>
<name>A0A1G2PHX9_9BACT</name>
<evidence type="ECO:0000313" key="2">
    <source>
        <dbReference type="Proteomes" id="UP000177629"/>
    </source>
</evidence>
<protein>
    <recommendedName>
        <fullName evidence="3">Thioredoxin domain-containing protein</fullName>
    </recommendedName>
</protein>
<dbReference type="EMBL" id="MHSS01000011">
    <property type="protein sequence ID" value="OHA47946.1"/>
    <property type="molecule type" value="Genomic_DNA"/>
</dbReference>
<reference evidence="1 2" key="1">
    <citation type="journal article" date="2016" name="Nat. Commun.">
        <title>Thousands of microbial genomes shed light on interconnected biogeochemical processes in an aquifer system.</title>
        <authorList>
            <person name="Anantharaman K."/>
            <person name="Brown C.T."/>
            <person name="Hug L.A."/>
            <person name="Sharon I."/>
            <person name="Castelle C.J."/>
            <person name="Probst A.J."/>
            <person name="Thomas B.C."/>
            <person name="Singh A."/>
            <person name="Wilkins M.J."/>
            <person name="Karaoz U."/>
            <person name="Brodie E.L."/>
            <person name="Williams K.H."/>
            <person name="Hubbard S.S."/>
            <person name="Banfield J.F."/>
        </authorList>
    </citation>
    <scope>NUCLEOTIDE SEQUENCE [LARGE SCALE GENOMIC DNA]</scope>
</reference>
<dbReference type="PANTHER" id="PTHR34573:SF1">
    <property type="entry name" value="VITAMIN K EPOXIDE REDUCTASE DOMAIN-CONTAINING PROTEIN"/>
    <property type="match status" value="1"/>
</dbReference>